<evidence type="ECO:0008006" key="2">
    <source>
        <dbReference type="Google" id="ProtNLM"/>
    </source>
</evidence>
<reference evidence="1" key="1">
    <citation type="submission" date="2018-05" db="EMBL/GenBank/DDBJ databases">
        <authorList>
            <person name="Lanie J.A."/>
            <person name="Ng W.-L."/>
            <person name="Kazmierczak K.M."/>
            <person name="Andrzejewski T.M."/>
            <person name="Davidsen T.M."/>
            <person name="Wayne K.J."/>
            <person name="Tettelin H."/>
            <person name="Glass J.I."/>
            <person name="Rusch D."/>
            <person name="Podicherti R."/>
            <person name="Tsui H.-C.T."/>
            <person name="Winkler M.E."/>
        </authorList>
    </citation>
    <scope>NUCLEOTIDE SEQUENCE</scope>
</reference>
<feature type="non-terminal residue" evidence="1">
    <location>
        <position position="1"/>
    </location>
</feature>
<proteinExistence type="predicted"/>
<dbReference type="Gene3D" id="3.40.1400.10">
    <property type="entry name" value="Sugar-phosphate isomerase, RpiB/LacA/LacB"/>
    <property type="match status" value="1"/>
</dbReference>
<dbReference type="InterPro" id="IPR036569">
    <property type="entry name" value="RpiB_LacA_LacB_sf"/>
</dbReference>
<dbReference type="GO" id="GO:0016853">
    <property type="term" value="F:isomerase activity"/>
    <property type="evidence" value="ECO:0007669"/>
    <property type="project" value="InterPro"/>
</dbReference>
<dbReference type="Pfam" id="PF02502">
    <property type="entry name" value="LacAB_rpiB"/>
    <property type="match status" value="1"/>
</dbReference>
<evidence type="ECO:0000313" key="1">
    <source>
        <dbReference type="EMBL" id="SVD43789.1"/>
    </source>
</evidence>
<gene>
    <name evidence="1" type="ORF">METZ01_LOCUS396643</name>
</gene>
<dbReference type="GO" id="GO:0005975">
    <property type="term" value="P:carbohydrate metabolic process"/>
    <property type="evidence" value="ECO:0007669"/>
    <property type="project" value="InterPro"/>
</dbReference>
<dbReference type="SUPFAM" id="SSF89623">
    <property type="entry name" value="Ribose/Galactose isomerase RpiB/AlsB"/>
    <property type="match status" value="1"/>
</dbReference>
<protein>
    <recommendedName>
        <fullName evidence="2">Ribose-5-phosphate isomerase</fullName>
    </recommendedName>
</protein>
<sequence>KKNVALKCVTTFLETDFDGGRHLRRVKKI</sequence>
<dbReference type="EMBL" id="UINC01150635">
    <property type="protein sequence ID" value="SVD43789.1"/>
    <property type="molecule type" value="Genomic_DNA"/>
</dbReference>
<organism evidence="1">
    <name type="scientific">marine metagenome</name>
    <dbReference type="NCBI Taxonomy" id="408172"/>
    <lineage>
        <taxon>unclassified sequences</taxon>
        <taxon>metagenomes</taxon>
        <taxon>ecological metagenomes</taxon>
    </lineage>
</organism>
<accession>A0A382VBC3</accession>
<dbReference type="AlphaFoldDB" id="A0A382VBC3"/>
<name>A0A382VBC3_9ZZZZ</name>
<dbReference type="InterPro" id="IPR003500">
    <property type="entry name" value="RpiB_LacA_LacB"/>
</dbReference>